<proteinExistence type="predicted"/>
<dbReference type="InterPro" id="IPR036412">
    <property type="entry name" value="HAD-like_sf"/>
</dbReference>
<dbReference type="InterPro" id="IPR050849">
    <property type="entry name" value="HAD-like_hydrolase_phosphatase"/>
</dbReference>
<keyword evidence="3" id="KW-0378">Hydrolase</keyword>
<dbReference type="PANTHER" id="PTHR28181:SF2">
    <property type="entry name" value="PHOSPHORIC MONOESTER HYDROLASE"/>
    <property type="match status" value="1"/>
</dbReference>
<dbReference type="InterPro" id="IPR023214">
    <property type="entry name" value="HAD_sf"/>
</dbReference>
<accession>A0A381UPQ3</accession>
<dbReference type="SUPFAM" id="SSF56784">
    <property type="entry name" value="HAD-like"/>
    <property type="match status" value="1"/>
</dbReference>
<gene>
    <name evidence="5" type="ORF">METZ01_LOCUS82605</name>
</gene>
<evidence type="ECO:0000256" key="2">
    <source>
        <dbReference type="ARBA" id="ARBA00022723"/>
    </source>
</evidence>
<dbReference type="AlphaFoldDB" id="A0A381UPQ3"/>
<evidence type="ECO:0000256" key="3">
    <source>
        <dbReference type="ARBA" id="ARBA00022801"/>
    </source>
</evidence>
<dbReference type="GO" id="GO:0046872">
    <property type="term" value="F:metal ion binding"/>
    <property type="evidence" value="ECO:0007669"/>
    <property type="project" value="UniProtKB-KW"/>
</dbReference>
<reference evidence="5" key="1">
    <citation type="submission" date="2018-05" db="EMBL/GenBank/DDBJ databases">
        <authorList>
            <person name="Lanie J.A."/>
            <person name="Ng W.-L."/>
            <person name="Kazmierczak K.M."/>
            <person name="Andrzejewski T.M."/>
            <person name="Davidsen T.M."/>
            <person name="Wayne K.J."/>
            <person name="Tettelin H."/>
            <person name="Glass J.I."/>
            <person name="Rusch D."/>
            <person name="Podicherti R."/>
            <person name="Tsui H.-C.T."/>
            <person name="Winkler M.E."/>
        </authorList>
    </citation>
    <scope>NUCLEOTIDE SEQUENCE</scope>
</reference>
<sequence>MTSDRRKKPLAVLVDFDGTITTVDIGDQVVIKFAEPGWENALLKFKAGEINVRELWSYEISLLRKNRESEAVTYCVNSAEIRQGFREFVEYCYAQEIKIEVASSGMNFYVDSILEANGFAELPRARPIVQYDCRGRGVMVMPDSIRDCSMTALCKCDRIWRLRREGHRVIFIGDGVSDQCAVSQADIVIATGSLLDICIDKNIAHIPFENFDDVLATVSAEFGRL</sequence>
<dbReference type="Gene3D" id="3.40.50.1000">
    <property type="entry name" value="HAD superfamily/HAD-like"/>
    <property type="match status" value="1"/>
</dbReference>
<dbReference type="NCBIfam" id="TIGR01489">
    <property type="entry name" value="DKMTPPase-SF"/>
    <property type="match status" value="1"/>
</dbReference>
<dbReference type="InterPro" id="IPR006384">
    <property type="entry name" value="HAD_hydro_PyrdxlP_Pase-like"/>
</dbReference>
<protein>
    <submittedName>
        <fullName evidence="5">Uncharacterized protein</fullName>
    </submittedName>
</protein>
<organism evidence="5">
    <name type="scientific">marine metagenome</name>
    <dbReference type="NCBI Taxonomy" id="408172"/>
    <lineage>
        <taxon>unclassified sequences</taxon>
        <taxon>metagenomes</taxon>
        <taxon>ecological metagenomes</taxon>
    </lineage>
</organism>
<keyword evidence="2" id="KW-0479">Metal-binding</keyword>
<dbReference type="NCBIfam" id="TIGR01488">
    <property type="entry name" value="HAD-SF-IB"/>
    <property type="match status" value="1"/>
</dbReference>
<dbReference type="Pfam" id="PF06888">
    <property type="entry name" value="Put_Phosphatase"/>
    <property type="match status" value="1"/>
</dbReference>
<keyword evidence="4" id="KW-0460">Magnesium</keyword>
<comment type="cofactor">
    <cofactor evidence="1">
        <name>Mg(2+)</name>
        <dbReference type="ChEBI" id="CHEBI:18420"/>
    </cofactor>
</comment>
<evidence type="ECO:0000256" key="1">
    <source>
        <dbReference type="ARBA" id="ARBA00001946"/>
    </source>
</evidence>
<evidence type="ECO:0000313" key="5">
    <source>
        <dbReference type="EMBL" id="SVA29751.1"/>
    </source>
</evidence>
<dbReference type="InterPro" id="IPR016965">
    <property type="entry name" value="Pase_PHOSPHO-typ"/>
</dbReference>
<dbReference type="EMBL" id="UINC01006805">
    <property type="protein sequence ID" value="SVA29751.1"/>
    <property type="molecule type" value="Genomic_DNA"/>
</dbReference>
<dbReference type="PANTHER" id="PTHR28181">
    <property type="entry name" value="UPF0655 PROTEIN YCR015C"/>
    <property type="match status" value="1"/>
</dbReference>
<dbReference type="Gene3D" id="3.90.1470.20">
    <property type="match status" value="1"/>
</dbReference>
<name>A0A381UPQ3_9ZZZZ</name>
<dbReference type="GO" id="GO:0016791">
    <property type="term" value="F:phosphatase activity"/>
    <property type="evidence" value="ECO:0007669"/>
    <property type="project" value="InterPro"/>
</dbReference>
<evidence type="ECO:0000256" key="4">
    <source>
        <dbReference type="ARBA" id="ARBA00022842"/>
    </source>
</evidence>